<dbReference type="GO" id="GO:0030018">
    <property type="term" value="C:Z disc"/>
    <property type="evidence" value="ECO:0007669"/>
    <property type="project" value="TreeGrafter"/>
</dbReference>
<dbReference type="InterPro" id="IPR050604">
    <property type="entry name" value="PDZ-LIM_domain"/>
</dbReference>
<dbReference type="GO" id="GO:0061061">
    <property type="term" value="P:muscle structure development"/>
    <property type="evidence" value="ECO:0007669"/>
    <property type="project" value="TreeGrafter"/>
</dbReference>
<dbReference type="GO" id="GO:0005912">
    <property type="term" value="C:adherens junction"/>
    <property type="evidence" value="ECO:0007669"/>
    <property type="project" value="TreeGrafter"/>
</dbReference>
<protein>
    <recommendedName>
        <fullName evidence="4">PDZ domain-containing protein</fullName>
    </recommendedName>
</protein>
<keyword evidence="6" id="KW-1185">Reference proteome</keyword>
<dbReference type="InterPro" id="IPR001478">
    <property type="entry name" value="PDZ"/>
</dbReference>
<sequence length="215" mass="23783">ARLGELCSGDIDITTPRLHAQNTNQLLRPAAVVFFLRRVFKMSDGPILVRLRRNQSGSQWGFTMQGGYDQGSCLYIQKVNPKSIAYKSGLRVGDGIIRIGNTPAQYLNHPDAKMEIIRAGNELDFVVQRNVVDLGQGDHVDAQLSHHVTESSQSTVEEESTAYRGYTNPNVQSRSFKILQQSLNYSEASGGCSPSDTAKGQVFALSDLLQFVEYQ</sequence>
<keyword evidence="2" id="KW-0963">Cytoplasm</keyword>
<dbReference type="Gene3D" id="2.30.42.10">
    <property type="match status" value="1"/>
</dbReference>
<dbReference type="PROSITE" id="PS50106">
    <property type="entry name" value="PDZ"/>
    <property type="match status" value="1"/>
</dbReference>
<feature type="domain" description="PDZ" evidence="4">
    <location>
        <begin position="48"/>
        <end position="131"/>
    </location>
</feature>
<dbReference type="InterPro" id="IPR036034">
    <property type="entry name" value="PDZ_sf"/>
</dbReference>
<dbReference type="GO" id="GO:0003779">
    <property type="term" value="F:actin binding"/>
    <property type="evidence" value="ECO:0007669"/>
    <property type="project" value="TreeGrafter"/>
</dbReference>
<keyword evidence="3" id="KW-0479">Metal-binding</keyword>
<proteinExistence type="predicted"/>
<dbReference type="EnsemblMetazoa" id="G1952.5">
    <property type="protein sequence ID" value="G1952.5:cds"/>
    <property type="gene ID" value="G1952"/>
</dbReference>
<dbReference type="PANTHER" id="PTHR24214">
    <property type="entry name" value="PDZ AND LIM DOMAIN PROTEIN ZASP"/>
    <property type="match status" value="1"/>
</dbReference>
<dbReference type="SMART" id="SM00228">
    <property type="entry name" value="PDZ"/>
    <property type="match status" value="1"/>
</dbReference>
<dbReference type="GO" id="GO:0001725">
    <property type="term" value="C:stress fiber"/>
    <property type="evidence" value="ECO:0007669"/>
    <property type="project" value="TreeGrafter"/>
</dbReference>
<dbReference type="PANTHER" id="PTHR24214:SF38">
    <property type="entry name" value="PDZ AND LIM DOMAIN PROTEIN ZASP-RELATED"/>
    <property type="match status" value="1"/>
</dbReference>
<evidence type="ECO:0000256" key="1">
    <source>
        <dbReference type="ARBA" id="ARBA00004496"/>
    </source>
</evidence>
<keyword evidence="3" id="KW-0862">Zinc</keyword>
<dbReference type="AlphaFoldDB" id="A0A8W8JNF1"/>
<dbReference type="GO" id="GO:0051371">
    <property type="term" value="F:muscle alpha-actinin binding"/>
    <property type="evidence" value="ECO:0007669"/>
    <property type="project" value="TreeGrafter"/>
</dbReference>
<name>A0A8W8JNF1_MAGGI</name>
<reference evidence="5" key="1">
    <citation type="submission" date="2022-08" db="UniProtKB">
        <authorList>
            <consortium name="EnsemblMetazoa"/>
        </authorList>
    </citation>
    <scope>IDENTIFICATION</scope>
    <source>
        <strain evidence="5">05x7-T-G4-1.051#20</strain>
    </source>
</reference>
<dbReference type="SUPFAM" id="SSF50156">
    <property type="entry name" value="PDZ domain-like"/>
    <property type="match status" value="1"/>
</dbReference>
<dbReference type="GO" id="GO:0031941">
    <property type="term" value="C:filamentous actin"/>
    <property type="evidence" value="ECO:0007669"/>
    <property type="project" value="TreeGrafter"/>
</dbReference>
<evidence type="ECO:0000256" key="2">
    <source>
        <dbReference type="ARBA" id="ARBA00022490"/>
    </source>
</evidence>
<accession>A0A8W8JNF1</accession>
<keyword evidence="3" id="KW-0440">LIM domain</keyword>
<evidence type="ECO:0000259" key="4">
    <source>
        <dbReference type="PROSITE" id="PS50106"/>
    </source>
</evidence>
<evidence type="ECO:0000313" key="5">
    <source>
        <dbReference type="EnsemblMetazoa" id="G1952.5:cds"/>
    </source>
</evidence>
<evidence type="ECO:0000256" key="3">
    <source>
        <dbReference type="ARBA" id="ARBA00023038"/>
    </source>
</evidence>
<dbReference type="Proteomes" id="UP000005408">
    <property type="component" value="Unassembled WGS sequence"/>
</dbReference>
<dbReference type="CDD" id="cd23068">
    <property type="entry name" value="PDZ_ZASP52-like"/>
    <property type="match status" value="1"/>
</dbReference>
<dbReference type="GO" id="GO:0030036">
    <property type="term" value="P:actin cytoskeleton organization"/>
    <property type="evidence" value="ECO:0007669"/>
    <property type="project" value="TreeGrafter"/>
</dbReference>
<organism evidence="5 6">
    <name type="scientific">Magallana gigas</name>
    <name type="common">Pacific oyster</name>
    <name type="synonym">Crassostrea gigas</name>
    <dbReference type="NCBI Taxonomy" id="29159"/>
    <lineage>
        <taxon>Eukaryota</taxon>
        <taxon>Metazoa</taxon>
        <taxon>Spiralia</taxon>
        <taxon>Lophotrochozoa</taxon>
        <taxon>Mollusca</taxon>
        <taxon>Bivalvia</taxon>
        <taxon>Autobranchia</taxon>
        <taxon>Pteriomorphia</taxon>
        <taxon>Ostreida</taxon>
        <taxon>Ostreoidea</taxon>
        <taxon>Ostreidae</taxon>
        <taxon>Magallana</taxon>
    </lineage>
</organism>
<comment type="subcellular location">
    <subcellularLocation>
        <location evidence="1">Cytoplasm</location>
    </subcellularLocation>
</comment>
<evidence type="ECO:0000313" key="6">
    <source>
        <dbReference type="Proteomes" id="UP000005408"/>
    </source>
</evidence>
<dbReference type="Pfam" id="PF00595">
    <property type="entry name" value="PDZ"/>
    <property type="match status" value="1"/>
</dbReference>